<protein>
    <submittedName>
        <fullName evidence="1">Uncharacterized protein</fullName>
    </submittedName>
</protein>
<sequence length="164" mass="18130">MRRLDKGAPLRAAMEAAGLDIGRLAAKTKEQDPEGAGLSRAMVGFIVGKGKTAREECSDHAAGLIAAVLGKAVNDLFETPVFTLAESTSTRRSKSAEPRKYLPERLMDQRELAEFLRKSMSWIDKQIQDAARQGEMWPGLIYVGTSRRFDPHAVLDSMRRQRAA</sequence>
<gene>
    <name evidence="1" type="ORF">JK361_26170</name>
</gene>
<evidence type="ECO:0000313" key="2">
    <source>
        <dbReference type="Proteomes" id="UP000621386"/>
    </source>
</evidence>
<dbReference type="Proteomes" id="UP000621386">
    <property type="component" value="Unassembled WGS sequence"/>
</dbReference>
<dbReference type="RefSeq" id="WP_201822319.1">
    <property type="nucleotide sequence ID" value="NZ_JAERRH010000010.1"/>
</dbReference>
<keyword evidence="2" id="KW-1185">Reference proteome</keyword>
<dbReference type="EMBL" id="JAERRH010000010">
    <property type="protein sequence ID" value="MBL1108033.1"/>
    <property type="molecule type" value="Genomic_DNA"/>
</dbReference>
<organism evidence="1 2">
    <name type="scientific">Streptomyces musisoli</name>
    <dbReference type="NCBI Taxonomy" id="2802280"/>
    <lineage>
        <taxon>Bacteria</taxon>
        <taxon>Bacillati</taxon>
        <taxon>Actinomycetota</taxon>
        <taxon>Actinomycetes</taxon>
        <taxon>Kitasatosporales</taxon>
        <taxon>Streptomycetaceae</taxon>
        <taxon>Streptomyces</taxon>
    </lineage>
</organism>
<reference evidence="1 2" key="1">
    <citation type="submission" date="2021-01" db="EMBL/GenBank/DDBJ databases">
        <title>WGS of actinomycetes isolated from Thailand.</title>
        <authorList>
            <person name="Thawai C."/>
        </authorList>
    </citation>
    <scope>NUCLEOTIDE SEQUENCE [LARGE SCALE GENOMIC DNA]</scope>
    <source>
        <strain evidence="1 2">CH5-8</strain>
    </source>
</reference>
<accession>A0ABS1P6N6</accession>
<name>A0ABS1P6N6_9ACTN</name>
<evidence type="ECO:0000313" key="1">
    <source>
        <dbReference type="EMBL" id="MBL1108033.1"/>
    </source>
</evidence>
<comment type="caution">
    <text evidence="1">The sequence shown here is derived from an EMBL/GenBank/DDBJ whole genome shotgun (WGS) entry which is preliminary data.</text>
</comment>
<proteinExistence type="predicted"/>